<sequence length="60" mass="6375">MHQCNLCNQQLARSLFVCSPSSAGTKLSLPQDCCLVLVLVLLSSSRNFSFLGSSLGSVTL</sequence>
<organism evidence="1">
    <name type="scientific">Arundo donax</name>
    <name type="common">Giant reed</name>
    <name type="synonym">Donax arundinaceus</name>
    <dbReference type="NCBI Taxonomy" id="35708"/>
    <lineage>
        <taxon>Eukaryota</taxon>
        <taxon>Viridiplantae</taxon>
        <taxon>Streptophyta</taxon>
        <taxon>Embryophyta</taxon>
        <taxon>Tracheophyta</taxon>
        <taxon>Spermatophyta</taxon>
        <taxon>Magnoliopsida</taxon>
        <taxon>Liliopsida</taxon>
        <taxon>Poales</taxon>
        <taxon>Poaceae</taxon>
        <taxon>PACMAD clade</taxon>
        <taxon>Arundinoideae</taxon>
        <taxon>Arundineae</taxon>
        <taxon>Arundo</taxon>
    </lineage>
</organism>
<proteinExistence type="predicted"/>
<dbReference type="AlphaFoldDB" id="A0A0A9ELR5"/>
<dbReference type="EMBL" id="GBRH01196246">
    <property type="protein sequence ID" value="JAE01650.1"/>
    <property type="molecule type" value="Transcribed_RNA"/>
</dbReference>
<accession>A0A0A9ELR5</accession>
<reference evidence="1" key="1">
    <citation type="submission" date="2014-09" db="EMBL/GenBank/DDBJ databases">
        <authorList>
            <person name="Magalhaes I.L.F."/>
            <person name="Oliveira U."/>
            <person name="Santos F.R."/>
            <person name="Vidigal T.H.D.A."/>
            <person name="Brescovit A.D."/>
            <person name="Santos A.J."/>
        </authorList>
    </citation>
    <scope>NUCLEOTIDE SEQUENCE</scope>
    <source>
        <tissue evidence="1">Shoot tissue taken approximately 20 cm above the soil surface</tissue>
    </source>
</reference>
<reference evidence="1" key="2">
    <citation type="journal article" date="2015" name="Data Brief">
        <title>Shoot transcriptome of the giant reed, Arundo donax.</title>
        <authorList>
            <person name="Barrero R.A."/>
            <person name="Guerrero F.D."/>
            <person name="Moolhuijzen P."/>
            <person name="Goolsby J.A."/>
            <person name="Tidwell J."/>
            <person name="Bellgard S.E."/>
            <person name="Bellgard M.I."/>
        </authorList>
    </citation>
    <scope>NUCLEOTIDE SEQUENCE</scope>
    <source>
        <tissue evidence="1">Shoot tissue taken approximately 20 cm above the soil surface</tissue>
    </source>
</reference>
<protein>
    <submittedName>
        <fullName evidence="1">Pco110845</fullName>
    </submittedName>
</protein>
<name>A0A0A9ELR5_ARUDO</name>
<evidence type="ECO:0000313" key="1">
    <source>
        <dbReference type="EMBL" id="JAE01650.1"/>
    </source>
</evidence>